<name>A0A0C9WV49_9AGAR</name>
<reference evidence="2 3" key="1">
    <citation type="submission" date="2014-04" db="EMBL/GenBank/DDBJ databases">
        <authorList>
            <consortium name="DOE Joint Genome Institute"/>
            <person name="Kuo A."/>
            <person name="Kohler A."/>
            <person name="Nagy L.G."/>
            <person name="Floudas D."/>
            <person name="Copeland A."/>
            <person name="Barry K.W."/>
            <person name="Cichocki N."/>
            <person name="Veneault-Fourrey C."/>
            <person name="LaButti K."/>
            <person name="Lindquist E.A."/>
            <person name="Lipzen A."/>
            <person name="Lundell T."/>
            <person name="Morin E."/>
            <person name="Murat C."/>
            <person name="Sun H."/>
            <person name="Tunlid A."/>
            <person name="Henrissat B."/>
            <person name="Grigoriev I.V."/>
            <person name="Hibbett D.S."/>
            <person name="Martin F."/>
            <person name="Nordberg H.P."/>
            <person name="Cantor M.N."/>
            <person name="Hua S.X."/>
        </authorList>
    </citation>
    <scope>NUCLEOTIDE SEQUENCE [LARGE SCALE GENOMIC DNA]</scope>
    <source>
        <strain evidence="2 3">LaAM-08-1</strain>
    </source>
</reference>
<dbReference type="Proteomes" id="UP000054477">
    <property type="component" value="Unassembled WGS sequence"/>
</dbReference>
<reference evidence="3" key="2">
    <citation type="submission" date="2015-01" db="EMBL/GenBank/DDBJ databases">
        <title>Evolutionary Origins and Diversification of the Mycorrhizal Mutualists.</title>
        <authorList>
            <consortium name="DOE Joint Genome Institute"/>
            <consortium name="Mycorrhizal Genomics Consortium"/>
            <person name="Kohler A."/>
            <person name="Kuo A."/>
            <person name="Nagy L.G."/>
            <person name="Floudas D."/>
            <person name="Copeland A."/>
            <person name="Barry K.W."/>
            <person name="Cichocki N."/>
            <person name="Veneault-Fourrey C."/>
            <person name="LaButti K."/>
            <person name="Lindquist E.A."/>
            <person name="Lipzen A."/>
            <person name="Lundell T."/>
            <person name="Morin E."/>
            <person name="Murat C."/>
            <person name="Riley R."/>
            <person name="Ohm R."/>
            <person name="Sun H."/>
            <person name="Tunlid A."/>
            <person name="Henrissat B."/>
            <person name="Grigoriev I.V."/>
            <person name="Hibbett D.S."/>
            <person name="Martin F."/>
        </authorList>
    </citation>
    <scope>NUCLEOTIDE SEQUENCE [LARGE SCALE GENOMIC DNA]</scope>
    <source>
        <strain evidence="3">LaAM-08-1</strain>
    </source>
</reference>
<evidence type="ECO:0000313" key="3">
    <source>
        <dbReference type="Proteomes" id="UP000054477"/>
    </source>
</evidence>
<dbReference type="HOGENOM" id="CLU_281585_0_0_1"/>
<feature type="compositionally biased region" description="Basic and acidic residues" evidence="1">
    <location>
        <begin position="520"/>
        <end position="529"/>
    </location>
</feature>
<evidence type="ECO:0000313" key="2">
    <source>
        <dbReference type="EMBL" id="KIJ92468.1"/>
    </source>
</evidence>
<evidence type="ECO:0000256" key="1">
    <source>
        <dbReference type="SAM" id="MobiDB-lite"/>
    </source>
</evidence>
<gene>
    <name evidence="2" type="ORF">K443DRAFT_113544</name>
</gene>
<feature type="region of interest" description="Disordered" evidence="1">
    <location>
        <begin position="333"/>
        <end position="529"/>
    </location>
</feature>
<feature type="compositionally biased region" description="Polar residues" evidence="1">
    <location>
        <begin position="406"/>
        <end position="430"/>
    </location>
</feature>
<sequence length="1112" mass="124781">MTSITVRQTSWFHSQKWLTDIHFDKNMLQQVSQTHPAFKASDLINKLEKDDVDLVNDDADWASYLRSIIGLRRNATDVGRTFVVASMSRAIKTLLAYRTLDIACYVLKLAPERNHPLSLAKPNQDNAESSPLDVGNWAQEILDVEQLLEVHWAQPSVAASSSTLALSNTLGPSNNTKERIIQSVANNIKLSNSGRRSEKVHRFLASFHEVSAVMGYIISEGTTHLPNRPPELLAHCKNPSSKDITLSYVLSASYSPIMLFTNYTPTMRNPHQYLDFWHQASFDDSFRAVDQALWTAIVHVMMGDLDVKAALRRFFNESREVLNVAKANLDSLLNNKNKRKSPTDDISNGNQGTSVKTVNPPMKKRKRHFSAFDLSEQHSLVPATSAATNADPSKEKDPRPKRILPSRSTSATAPPKRTYSSTHPSKSNAKTPARKNTGAATKKTQPSSTTSTSKQTHPTTAATKKTGSGQTASEKTTATQRETGRRNAPVTGSQQSPVTNKTTAPMTNESVASSSRRPPASKENDAPFKRDEDRLNHVLADYKKSAARVIYYDTKEFEDWPDIDNNDAMESHSVVFASESVSYPVVGSDQTHQYQSAGYSADANTWFKNLYERSDVIKATATDTQCVSIFSQEIFHALDSSYLQMYLQLRHILVTDNSYRAPNFNKAALVQILKSESKPFPFIDPSAPEKAPVYKKLKDFLDQVESKDGSLKKSGRIYTILKTPTTDGPQPDARIATDIQAFHATVDRPLCHNRTFPLVGNRWATLSTPHAVQRHQDGGLGTFIYLEIGYLFLFIAKSTADEENSLATKSFDEHTFEVALLAPGSTIYLRPGTVYYSVSSTACAIRGGHFISGSTLRTTVVGILKTFDMYSEQITSTLDMIRHILTMFHAHWILKAREEHLAAHFPDMATFNGMLDVFHLCVIADMGAILYAPRYQGDVVNYSDKHRKAFIRCRDLAHQILQDLDSSHILGSVRQKKVSKVYLKFLVKQVQAFWHQQITTRPSGPKHPDAIAEAIARCFHGNELFWKRWAKHSQPEHRSSLRYGFDGDYSVHQRTSEFHGKPLRLSPTSFIHSFTELFYPNKKTSPEEEDDDDELDPETRIRITDMLGWAKT</sequence>
<feature type="compositionally biased region" description="Polar residues" evidence="1">
    <location>
        <begin position="344"/>
        <end position="357"/>
    </location>
</feature>
<feature type="compositionally biased region" description="Polar residues" evidence="1">
    <location>
        <begin position="490"/>
        <end position="511"/>
    </location>
</feature>
<organism evidence="2 3">
    <name type="scientific">Laccaria amethystina LaAM-08-1</name>
    <dbReference type="NCBI Taxonomy" id="1095629"/>
    <lineage>
        <taxon>Eukaryota</taxon>
        <taxon>Fungi</taxon>
        <taxon>Dikarya</taxon>
        <taxon>Basidiomycota</taxon>
        <taxon>Agaricomycotina</taxon>
        <taxon>Agaricomycetes</taxon>
        <taxon>Agaricomycetidae</taxon>
        <taxon>Agaricales</taxon>
        <taxon>Agaricineae</taxon>
        <taxon>Hydnangiaceae</taxon>
        <taxon>Laccaria</taxon>
    </lineage>
</organism>
<dbReference type="STRING" id="1095629.A0A0C9WV49"/>
<accession>A0A0C9WV49</accession>
<dbReference type="EMBL" id="KN838907">
    <property type="protein sequence ID" value="KIJ92468.1"/>
    <property type="molecule type" value="Genomic_DNA"/>
</dbReference>
<dbReference type="OrthoDB" id="3064381at2759"/>
<keyword evidence="3" id="KW-1185">Reference proteome</keyword>
<feature type="compositionally biased region" description="Low complexity" evidence="1">
    <location>
        <begin position="441"/>
        <end position="460"/>
    </location>
</feature>
<protein>
    <recommendedName>
        <fullName evidence="4">JmjC domain-containing protein</fullName>
    </recommendedName>
</protein>
<evidence type="ECO:0008006" key="4">
    <source>
        <dbReference type="Google" id="ProtNLM"/>
    </source>
</evidence>
<proteinExistence type="predicted"/>
<feature type="compositionally biased region" description="Polar residues" evidence="1">
    <location>
        <begin position="461"/>
        <end position="481"/>
    </location>
</feature>
<dbReference type="AlphaFoldDB" id="A0A0C9WV49"/>